<evidence type="ECO:0000256" key="1">
    <source>
        <dbReference type="SAM" id="Phobius"/>
    </source>
</evidence>
<feature type="transmembrane region" description="Helical" evidence="1">
    <location>
        <begin position="71"/>
        <end position="92"/>
    </location>
</feature>
<protein>
    <submittedName>
        <fullName evidence="2">Uncharacterized protein</fullName>
    </submittedName>
</protein>
<keyword evidence="1" id="KW-0812">Transmembrane</keyword>
<sequence>MCLQICLIGGRRGRVDVSATFTTINPDIPHQKLTQLSAGLPLLTSFLAAAGGGRNCGAHELICARRVSPELLGVLSSIAAFVVLMALFFLYLSNKLSVQSPDNLSHLSGHKNSHQVLLMR</sequence>
<accession>A0ABV0VDR0</accession>
<name>A0ABV0VDR0_9TELE</name>
<keyword evidence="1" id="KW-1133">Transmembrane helix</keyword>
<organism evidence="2 3">
    <name type="scientific">Ilyodon furcidens</name>
    <name type="common">goldbreast splitfin</name>
    <dbReference type="NCBI Taxonomy" id="33524"/>
    <lineage>
        <taxon>Eukaryota</taxon>
        <taxon>Metazoa</taxon>
        <taxon>Chordata</taxon>
        <taxon>Craniata</taxon>
        <taxon>Vertebrata</taxon>
        <taxon>Euteleostomi</taxon>
        <taxon>Actinopterygii</taxon>
        <taxon>Neopterygii</taxon>
        <taxon>Teleostei</taxon>
        <taxon>Neoteleostei</taxon>
        <taxon>Acanthomorphata</taxon>
        <taxon>Ovalentaria</taxon>
        <taxon>Atherinomorphae</taxon>
        <taxon>Cyprinodontiformes</taxon>
        <taxon>Goodeidae</taxon>
        <taxon>Ilyodon</taxon>
    </lineage>
</organism>
<evidence type="ECO:0000313" key="2">
    <source>
        <dbReference type="EMBL" id="MEQ2254945.1"/>
    </source>
</evidence>
<comment type="caution">
    <text evidence="2">The sequence shown here is derived from an EMBL/GenBank/DDBJ whole genome shotgun (WGS) entry which is preliminary data.</text>
</comment>
<keyword evidence="1" id="KW-0472">Membrane</keyword>
<dbReference type="Proteomes" id="UP001482620">
    <property type="component" value="Unassembled WGS sequence"/>
</dbReference>
<keyword evidence="3" id="KW-1185">Reference proteome</keyword>
<proteinExistence type="predicted"/>
<gene>
    <name evidence="2" type="ORF">ILYODFUR_008852</name>
</gene>
<reference evidence="2 3" key="1">
    <citation type="submission" date="2021-06" db="EMBL/GenBank/DDBJ databases">
        <authorList>
            <person name="Palmer J.M."/>
        </authorList>
    </citation>
    <scope>NUCLEOTIDE SEQUENCE [LARGE SCALE GENOMIC DNA]</scope>
    <source>
        <strain evidence="3">if_2019</strain>
        <tissue evidence="2">Muscle</tissue>
    </source>
</reference>
<dbReference type="EMBL" id="JAHRIQ010104874">
    <property type="protein sequence ID" value="MEQ2254945.1"/>
    <property type="molecule type" value="Genomic_DNA"/>
</dbReference>
<evidence type="ECO:0000313" key="3">
    <source>
        <dbReference type="Proteomes" id="UP001482620"/>
    </source>
</evidence>